<evidence type="ECO:0000313" key="1">
    <source>
        <dbReference type="EMBL" id="GAA0745353.1"/>
    </source>
</evidence>
<keyword evidence="2" id="KW-1185">Reference proteome</keyword>
<evidence type="ECO:0000313" key="2">
    <source>
        <dbReference type="Proteomes" id="UP001501510"/>
    </source>
</evidence>
<dbReference type="EMBL" id="BAAACG010000016">
    <property type="protein sequence ID" value="GAA0745353.1"/>
    <property type="molecule type" value="Genomic_DNA"/>
</dbReference>
<comment type="caution">
    <text evidence="1">The sequence shown here is derived from an EMBL/GenBank/DDBJ whole genome shotgun (WGS) entry which is preliminary data.</text>
</comment>
<evidence type="ECO:0008006" key="3">
    <source>
        <dbReference type="Google" id="ProtNLM"/>
    </source>
</evidence>
<sequence length="113" mass="13518">MIKNICFLNGSCNLKVIDETMGNIKIKDIISGIDFYICDCYVLDERIILFNNLSDKELDTLTKDLKNILKRNTIFHIIDSKSINLEFKYLVSKLIEKRDFNENKRYRKRYRNE</sequence>
<protein>
    <recommendedName>
        <fullName evidence="3">DUF4180 domain-containing protein</fullName>
    </recommendedName>
</protein>
<organism evidence="1 2">
    <name type="scientific">Clostridium oceanicum</name>
    <dbReference type="NCBI Taxonomy" id="1543"/>
    <lineage>
        <taxon>Bacteria</taxon>
        <taxon>Bacillati</taxon>
        <taxon>Bacillota</taxon>
        <taxon>Clostridia</taxon>
        <taxon>Eubacteriales</taxon>
        <taxon>Clostridiaceae</taxon>
        <taxon>Clostridium</taxon>
    </lineage>
</organism>
<name>A0ABN1JRN6_9CLOT</name>
<gene>
    <name evidence="1" type="ORF">GCM10008906_31570</name>
</gene>
<accession>A0ABN1JRN6</accession>
<reference evidence="1 2" key="1">
    <citation type="journal article" date="2019" name="Int. J. Syst. Evol. Microbiol.">
        <title>The Global Catalogue of Microorganisms (GCM) 10K type strain sequencing project: providing services to taxonomists for standard genome sequencing and annotation.</title>
        <authorList>
            <consortium name="The Broad Institute Genomics Platform"/>
            <consortium name="The Broad Institute Genome Sequencing Center for Infectious Disease"/>
            <person name="Wu L."/>
            <person name="Ma J."/>
        </authorList>
    </citation>
    <scope>NUCLEOTIDE SEQUENCE [LARGE SCALE GENOMIC DNA]</scope>
    <source>
        <strain evidence="1 2">JCM 1407</strain>
    </source>
</reference>
<dbReference type="Proteomes" id="UP001501510">
    <property type="component" value="Unassembled WGS sequence"/>
</dbReference>
<dbReference type="RefSeq" id="WP_343763106.1">
    <property type="nucleotide sequence ID" value="NZ_BAAACG010000016.1"/>
</dbReference>
<proteinExistence type="predicted"/>